<evidence type="ECO:0000313" key="8">
    <source>
        <dbReference type="Proteomes" id="UP000237968"/>
    </source>
</evidence>
<dbReference type="EMBL" id="PVNK01000165">
    <property type="protein sequence ID" value="PRP96503.1"/>
    <property type="molecule type" value="Genomic_DNA"/>
</dbReference>
<keyword evidence="2 5" id="KW-0413">Isomerase</keyword>
<evidence type="ECO:0000256" key="1">
    <source>
        <dbReference type="ARBA" id="ARBA00010876"/>
    </source>
</evidence>
<keyword evidence="8" id="KW-1185">Reference proteome</keyword>
<dbReference type="InterPro" id="IPR006145">
    <property type="entry name" value="PsdUridine_synth_RsuA/RluA"/>
</dbReference>
<comment type="catalytic activity">
    <reaction evidence="5">
        <text>a uridine in RNA = a pseudouridine in RNA</text>
        <dbReference type="Rhea" id="RHEA:48348"/>
        <dbReference type="Rhea" id="RHEA-COMP:12068"/>
        <dbReference type="Rhea" id="RHEA-COMP:12069"/>
        <dbReference type="ChEBI" id="CHEBI:65314"/>
        <dbReference type="ChEBI" id="CHEBI:65315"/>
    </reaction>
</comment>
<dbReference type="OrthoDB" id="128480at2"/>
<dbReference type="NCBIfam" id="TIGR00005">
    <property type="entry name" value="rluA_subfam"/>
    <property type="match status" value="1"/>
</dbReference>
<proteinExistence type="inferred from homology"/>
<dbReference type="SUPFAM" id="SSF55120">
    <property type="entry name" value="Pseudouridine synthase"/>
    <property type="match status" value="1"/>
</dbReference>
<comment type="caution">
    <text evidence="7">The sequence shown here is derived from an EMBL/GenBank/DDBJ whole genome shotgun (WGS) entry which is preliminary data.</text>
</comment>
<dbReference type="EC" id="5.4.99.-" evidence="5"/>
<dbReference type="GO" id="GO:0003723">
    <property type="term" value="F:RNA binding"/>
    <property type="evidence" value="ECO:0007669"/>
    <property type="project" value="UniProtKB-KW"/>
</dbReference>
<name>A0A2S9XUI2_9BACT</name>
<dbReference type="SMART" id="SM00363">
    <property type="entry name" value="S4"/>
    <property type="match status" value="1"/>
</dbReference>
<dbReference type="InterPro" id="IPR020103">
    <property type="entry name" value="PsdUridine_synth_cat_dom_sf"/>
</dbReference>
<keyword evidence="4" id="KW-0694">RNA-binding</keyword>
<dbReference type="PROSITE" id="PS50889">
    <property type="entry name" value="S4"/>
    <property type="match status" value="1"/>
</dbReference>
<evidence type="ECO:0000256" key="5">
    <source>
        <dbReference type="RuleBase" id="RU362028"/>
    </source>
</evidence>
<evidence type="ECO:0000256" key="4">
    <source>
        <dbReference type="PROSITE-ProRule" id="PRU00182"/>
    </source>
</evidence>
<reference evidence="7 8" key="1">
    <citation type="submission" date="2018-03" db="EMBL/GenBank/DDBJ databases">
        <title>Draft Genome Sequences of the Obligatory Marine Myxobacteria Enhygromyxa salina SWB005.</title>
        <authorList>
            <person name="Poehlein A."/>
            <person name="Moghaddam J.A."/>
            <person name="Harms H."/>
            <person name="Alanjari M."/>
            <person name="Koenig G.M."/>
            <person name="Daniel R."/>
            <person name="Schaeberle T.F."/>
        </authorList>
    </citation>
    <scope>NUCLEOTIDE SEQUENCE [LARGE SCALE GENOMIC DNA]</scope>
    <source>
        <strain evidence="7 8">SWB005</strain>
    </source>
</reference>
<gene>
    <name evidence="7" type="primary">rluC</name>
    <name evidence="7" type="ORF">ENSA5_35790</name>
</gene>
<dbReference type="Gene3D" id="3.30.2350.10">
    <property type="entry name" value="Pseudouridine synthase"/>
    <property type="match status" value="1"/>
</dbReference>
<feature type="domain" description="RNA-binding S4" evidence="6">
    <location>
        <begin position="20"/>
        <end position="78"/>
    </location>
</feature>
<dbReference type="InterPro" id="IPR002942">
    <property type="entry name" value="S4_RNA-bd"/>
</dbReference>
<dbReference type="Pfam" id="PF00849">
    <property type="entry name" value="PseudoU_synth_2"/>
    <property type="match status" value="1"/>
</dbReference>
<dbReference type="AlphaFoldDB" id="A0A2S9XUI2"/>
<dbReference type="CDD" id="cd00165">
    <property type="entry name" value="S4"/>
    <property type="match status" value="1"/>
</dbReference>
<dbReference type="PANTHER" id="PTHR21600">
    <property type="entry name" value="MITOCHONDRIAL RNA PSEUDOURIDINE SYNTHASE"/>
    <property type="match status" value="1"/>
</dbReference>
<protein>
    <recommendedName>
        <fullName evidence="5">Pseudouridine synthase</fullName>
        <ecNumber evidence="5">5.4.99.-</ecNumber>
    </recommendedName>
</protein>
<comment type="similarity">
    <text evidence="1 5">Belongs to the pseudouridine synthase RluA family.</text>
</comment>
<dbReference type="InterPro" id="IPR006225">
    <property type="entry name" value="PsdUridine_synth_RluC/D"/>
</dbReference>
<sequence>MSPVKGSPKRFRVVPQEQGSTLRNLLVRRVGGLDRDRAAALIRAGGVYVNRLRVRLPQVLVAAGERVTVYLEALDAEPLAPERVVFVHRDDDFVILDKPAGVPVTPTRETAVGCLSEALIHKLESEGVSRPYVGVVHRLDRGASGLILFTVRGVANKSLHKQFRDHEIRRGYRIRARSESGQASAAAFSCDAPLIKLREGGVEIGGASDSRAKSAVTHFRHLAELPPLAGPEAGGPEHLLDVELETGRTHQIRAHAAHLGFPVVGDRRYGRGAVPSAAPSAAPSHLCLHAWTLDFAHPRTGEAQHFESVLPEWARVPASER</sequence>
<accession>A0A2S9XUI2</accession>
<dbReference type="InterPro" id="IPR050188">
    <property type="entry name" value="RluA_PseudoU_synthase"/>
</dbReference>
<dbReference type="CDD" id="cd02869">
    <property type="entry name" value="PseudoU_synth_RluA_like"/>
    <property type="match status" value="1"/>
</dbReference>
<comment type="function">
    <text evidence="5">Responsible for synthesis of pseudouridine from uracil.</text>
</comment>
<dbReference type="Proteomes" id="UP000237968">
    <property type="component" value="Unassembled WGS sequence"/>
</dbReference>
<evidence type="ECO:0000256" key="2">
    <source>
        <dbReference type="ARBA" id="ARBA00023235"/>
    </source>
</evidence>
<feature type="active site" evidence="3">
    <location>
        <position position="140"/>
    </location>
</feature>
<dbReference type="GO" id="GO:0000455">
    <property type="term" value="P:enzyme-directed rRNA pseudouridine synthesis"/>
    <property type="evidence" value="ECO:0007669"/>
    <property type="project" value="UniProtKB-ARBA"/>
</dbReference>
<organism evidence="7 8">
    <name type="scientific">Enhygromyxa salina</name>
    <dbReference type="NCBI Taxonomy" id="215803"/>
    <lineage>
        <taxon>Bacteria</taxon>
        <taxon>Pseudomonadati</taxon>
        <taxon>Myxococcota</taxon>
        <taxon>Polyangia</taxon>
        <taxon>Nannocystales</taxon>
        <taxon>Nannocystaceae</taxon>
        <taxon>Enhygromyxa</taxon>
    </lineage>
</organism>
<dbReference type="SUPFAM" id="SSF55174">
    <property type="entry name" value="Alpha-L RNA-binding motif"/>
    <property type="match status" value="1"/>
</dbReference>
<dbReference type="GO" id="GO:0120159">
    <property type="term" value="F:rRNA pseudouridine synthase activity"/>
    <property type="evidence" value="ECO:0007669"/>
    <property type="project" value="UniProtKB-ARBA"/>
</dbReference>
<evidence type="ECO:0000313" key="7">
    <source>
        <dbReference type="EMBL" id="PRP96503.1"/>
    </source>
</evidence>
<evidence type="ECO:0000259" key="6">
    <source>
        <dbReference type="SMART" id="SM00363"/>
    </source>
</evidence>
<evidence type="ECO:0000256" key="3">
    <source>
        <dbReference type="PIRSR" id="PIRSR606225-1"/>
    </source>
</evidence>